<dbReference type="EMBL" id="ABCS01000011">
    <property type="protein sequence ID" value="EDM80409.1"/>
    <property type="molecule type" value="Genomic_DNA"/>
</dbReference>
<dbReference type="AlphaFoldDB" id="A6G1B4"/>
<gene>
    <name evidence="1" type="ORF">PPSIR1_11555</name>
</gene>
<accession>A6G1B4</accession>
<comment type="caution">
    <text evidence="1">The sequence shown here is derived from an EMBL/GenBank/DDBJ whole genome shotgun (WGS) entry which is preliminary data.</text>
</comment>
<evidence type="ECO:0000313" key="1">
    <source>
        <dbReference type="EMBL" id="EDM80409.1"/>
    </source>
</evidence>
<reference evidence="1 2" key="1">
    <citation type="submission" date="2007-06" db="EMBL/GenBank/DDBJ databases">
        <authorList>
            <person name="Shimkets L."/>
            <person name="Ferriera S."/>
            <person name="Johnson J."/>
            <person name="Kravitz S."/>
            <person name="Beeson K."/>
            <person name="Sutton G."/>
            <person name="Rogers Y.-H."/>
            <person name="Friedman R."/>
            <person name="Frazier M."/>
            <person name="Venter J.C."/>
        </authorList>
    </citation>
    <scope>NUCLEOTIDE SEQUENCE [LARGE SCALE GENOMIC DNA]</scope>
    <source>
        <strain evidence="1 2">SIR-1</strain>
    </source>
</reference>
<protein>
    <submittedName>
        <fullName evidence="1">Uncharacterized protein</fullName>
    </submittedName>
</protein>
<proteinExistence type="predicted"/>
<dbReference type="RefSeq" id="WP_006970513.1">
    <property type="nucleotide sequence ID" value="NZ_ABCS01000011.1"/>
</dbReference>
<dbReference type="Proteomes" id="UP000005801">
    <property type="component" value="Unassembled WGS sequence"/>
</dbReference>
<sequence length="137" mass="15205">MLLRRVGVANRCYRQLRDECADDSEFVFRLKVARDAALLSGAVAWGEQDRANAQLADSAAALAAQLSLAFELAESDPKTAERCVERVGDQMVSLLMVDGSQRTPVEEKGDEIPVTRRTWWASFRARMVPNVHAWSPG</sequence>
<name>A6G1B4_9BACT</name>
<keyword evidence="2" id="KW-1185">Reference proteome</keyword>
<organism evidence="1 2">
    <name type="scientific">Plesiocystis pacifica SIR-1</name>
    <dbReference type="NCBI Taxonomy" id="391625"/>
    <lineage>
        <taxon>Bacteria</taxon>
        <taxon>Pseudomonadati</taxon>
        <taxon>Myxococcota</taxon>
        <taxon>Polyangia</taxon>
        <taxon>Nannocystales</taxon>
        <taxon>Nannocystaceae</taxon>
        <taxon>Plesiocystis</taxon>
    </lineage>
</organism>
<dbReference type="STRING" id="391625.PPSIR1_11555"/>
<evidence type="ECO:0000313" key="2">
    <source>
        <dbReference type="Proteomes" id="UP000005801"/>
    </source>
</evidence>